<accession>A0AAD6WDT0</accession>
<keyword evidence="3" id="KW-1185">Reference proteome</keyword>
<organism evidence="2 3">
    <name type="scientific">Populus alba x Populus x berolinensis</name>
    <dbReference type="NCBI Taxonomy" id="444605"/>
    <lineage>
        <taxon>Eukaryota</taxon>
        <taxon>Viridiplantae</taxon>
        <taxon>Streptophyta</taxon>
        <taxon>Embryophyta</taxon>
        <taxon>Tracheophyta</taxon>
        <taxon>Spermatophyta</taxon>
        <taxon>Magnoliopsida</taxon>
        <taxon>eudicotyledons</taxon>
        <taxon>Gunneridae</taxon>
        <taxon>Pentapetalae</taxon>
        <taxon>rosids</taxon>
        <taxon>fabids</taxon>
        <taxon>Malpighiales</taxon>
        <taxon>Salicaceae</taxon>
        <taxon>Saliceae</taxon>
        <taxon>Populus</taxon>
    </lineage>
</organism>
<sequence length="198" mass="22310">MDRIYWNVNFEEKREWIGEEMHLARGPGIDCGSNGNGGGGGYGGRSGGGSGDEFDSGGGDMHGTEEYYKRMVQENPGNPLFLRNYAQFLYQSLSFSDDHKNTSLKWNFFNCYLLKTDAKTTNISQTKRDLQGAEEYYSRAILADPKDGEILSQYGKLVWELHQDQDRASSYFERGVQASPEDCHVHAAYASFLWGNRG</sequence>
<dbReference type="PANTHER" id="PTHR26312:SF225">
    <property type="entry name" value="TPR REPEAT PROTEIN"/>
    <property type="match status" value="1"/>
</dbReference>
<evidence type="ECO:0000256" key="1">
    <source>
        <dbReference type="SAM" id="MobiDB-lite"/>
    </source>
</evidence>
<dbReference type="SMART" id="SM00386">
    <property type="entry name" value="HAT"/>
    <property type="match status" value="3"/>
</dbReference>
<evidence type="ECO:0000313" key="3">
    <source>
        <dbReference type="Proteomes" id="UP001164929"/>
    </source>
</evidence>
<dbReference type="PANTHER" id="PTHR26312">
    <property type="entry name" value="TETRATRICOPEPTIDE REPEAT PROTEIN 5"/>
    <property type="match status" value="1"/>
</dbReference>
<dbReference type="EMBL" id="JAQIZT010000002">
    <property type="protein sequence ID" value="KAJ7009113.1"/>
    <property type="molecule type" value="Genomic_DNA"/>
</dbReference>
<dbReference type="AlphaFoldDB" id="A0AAD6WDT0"/>
<dbReference type="InterPro" id="IPR011990">
    <property type="entry name" value="TPR-like_helical_dom_sf"/>
</dbReference>
<dbReference type="Gene3D" id="1.25.40.10">
    <property type="entry name" value="Tetratricopeptide repeat domain"/>
    <property type="match status" value="1"/>
</dbReference>
<reference evidence="2" key="1">
    <citation type="journal article" date="2023" name="Mol. Ecol. Resour.">
        <title>Chromosome-level genome assembly of a triploid poplar Populus alba 'Berolinensis'.</title>
        <authorList>
            <person name="Chen S."/>
            <person name="Yu Y."/>
            <person name="Wang X."/>
            <person name="Wang S."/>
            <person name="Zhang T."/>
            <person name="Zhou Y."/>
            <person name="He R."/>
            <person name="Meng N."/>
            <person name="Wang Y."/>
            <person name="Liu W."/>
            <person name="Liu Z."/>
            <person name="Liu J."/>
            <person name="Guo Q."/>
            <person name="Huang H."/>
            <person name="Sederoff R.R."/>
            <person name="Wang G."/>
            <person name="Qu G."/>
            <person name="Chen S."/>
        </authorList>
    </citation>
    <scope>NUCLEOTIDE SEQUENCE</scope>
    <source>
        <strain evidence="2">SC-2020</strain>
    </source>
</reference>
<feature type="region of interest" description="Disordered" evidence="1">
    <location>
        <begin position="36"/>
        <end position="60"/>
    </location>
</feature>
<protein>
    <submittedName>
        <fullName evidence="2">Uncharacterized protein</fullName>
    </submittedName>
</protein>
<proteinExistence type="predicted"/>
<evidence type="ECO:0000313" key="2">
    <source>
        <dbReference type="EMBL" id="KAJ7009113.1"/>
    </source>
</evidence>
<dbReference type="GO" id="GO:0006396">
    <property type="term" value="P:RNA processing"/>
    <property type="evidence" value="ECO:0007669"/>
    <property type="project" value="InterPro"/>
</dbReference>
<comment type="caution">
    <text evidence="2">The sequence shown here is derived from an EMBL/GenBank/DDBJ whole genome shotgun (WGS) entry which is preliminary data.</text>
</comment>
<name>A0AAD6WDT0_9ROSI</name>
<dbReference type="SUPFAM" id="SSF48452">
    <property type="entry name" value="TPR-like"/>
    <property type="match status" value="1"/>
</dbReference>
<dbReference type="InterPro" id="IPR003107">
    <property type="entry name" value="HAT"/>
</dbReference>
<gene>
    <name evidence="2" type="ORF">NC653_007680</name>
</gene>
<dbReference type="Proteomes" id="UP001164929">
    <property type="component" value="Chromosome 2"/>
</dbReference>